<reference evidence="3 4" key="1">
    <citation type="submission" date="2020-07" db="EMBL/GenBank/DDBJ databases">
        <title>Sequencing the genomes of 1000 actinobacteria strains.</title>
        <authorList>
            <person name="Klenk H.-P."/>
        </authorList>
    </citation>
    <scope>NUCLEOTIDE SEQUENCE [LARGE SCALE GENOMIC DNA]</scope>
    <source>
        <strain evidence="3 4">DSM 18448</strain>
    </source>
</reference>
<evidence type="ECO:0000256" key="1">
    <source>
        <dbReference type="SAM" id="MobiDB-lite"/>
    </source>
</evidence>
<protein>
    <submittedName>
        <fullName evidence="3">Uncharacterized protein</fullName>
    </submittedName>
</protein>
<feature type="region of interest" description="Disordered" evidence="1">
    <location>
        <begin position="29"/>
        <end position="53"/>
    </location>
</feature>
<keyword evidence="2" id="KW-0732">Signal</keyword>
<comment type="caution">
    <text evidence="3">The sequence shown here is derived from an EMBL/GenBank/DDBJ whole genome shotgun (WGS) entry which is preliminary data.</text>
</comment>
<evidence type="ECO:0000313" key="3">
    <source>
        <dbReference type="EMBL" id="NYH88084.1"/>
    </source>
</evidence>
<dbReference type="Proteomes" id="UP000579605">
    <property type="component" value="Unassembled WGS sequence"/>
</dbReference>
<keyword evidence="4" id="KW-1185">Reference proteome</keyword>
<gene>
    <name evidence="3" type="ORF">F4554_000722</name>
</gene>
<dbReference type="RefSeq" id="WP_202889134.1">
    <property type="nucleotide sequence ID" value="NZ_BAAARR010000004.1"/>
</dbReference>
<feature type="signal peptide" evidence="2">
    <location>
        <begin position="1"/>
        <end position="25"/>
    </location>
</feature>
<dbReference type="EMBL" id="JACBZH010000001">
    <property type="protein sequence ID" value="NYH88084.1"/>
    <property type="molecule type" value="Genomic_DNA"/>
</dbReference>
<evidence type="ECO:0000313" key="4">
    <source>
        <dbReference type="Proteomes" id="UP000579605"/>
    </source>
</evidence>
<organism evidence="3 4">
    <name type="scientific">Actinopolymorpha rutila</name>
    <dbReference type="NCBI Taxonomy" id="446787"/>
    <lineage>
        <taxon>Bacteria</taxon>
        <taxon>Bacillati</taxon>
        <taxon>Actinomycetota</taxon>
        <taxon>Actinomycetes</taxon>
        <taxon>Propionibacteriales</taxon>
        <taxon>Actinopolymorphaceae</taxon>
        <taxon>Actinopolymorpha</taxon>
    </lineage>
</organism>
<name>A0A852Z544_9ACTN</name>
<feature type="chain" id="PRO_5032930340" evidence="2">
    <location>
        <begin position="26"/>
        <end position="179"/>
    </location>
</feature>
<accession>A0A852Z544</accession>
<proteinExistence type="predicted"/>
<dbReference type="AlphaFoldDB" id="A0A852Z544"/>
<evidence type="ECO:0000256" key="2">
    <source>
        <dbReference type="SAM" id="SignalP"/>
    </source>
</evidence>
<sequence>MKTFTLAVAAVAAFGALAVAPAAQATSSQASTSQATSSHPATSQARTSATTSDAVSLVRPAAFEDDVATPGTHPSFASGECVTGRGYEVCFKRYGDVIWVQGSPGSAVWENWLRNSTGWHKWRTGECVNTHSGWGYCNKDFYEDSSKNALGGHGSGLRLQSCPINTGYCSPQIWIRNNA</sequence>